<evidence type="ECO:0000313" key="2">
    <source>
        <dbReference type="Proteomes" id="UP000326759"/>
    </source>
</evidence>
<gene>
    <name evidence="1" type="ORF">Anas_13785</name>
</gene>
<comment type="caution">
    <text evidence="1">The sequence shown here is derived from an EMBL/GenBank/DDBJ whole genome shotgun (WGS) entry which is preliminary data.</text>
</comment>
<name>A0A5N5SR37_9CRUS</name>
<organism evidence="1 2">
    <name type="scientific">Armadillidium nasatum</name>
    <dbReference type="NCBI Taxonomy" id="96803"/>
    <lineage>
        <taxon>Eukaryota</taxon>
        <taxon>Metazoa</taxon>
        <taxon>Ecdysozoa</taxon>
        <taxon>Arthropoda</taxon>
        <taxon>Crustacea</taxon>
        <taxon>Multicrustacea</taxon>
        <taxon>Malacostraca</taxon>
        <taxon>Eumalacostraca</taxon>
        <taxon>Peracarida</taxon>
        <taxon>Isopoda</taxon>
        <taxon>Oniscidea</taxon>
        <taxon>Crinocheta</taxon>
        <taxon>Armadillidiidae</taxon>
        <taxon>Armadillidium</taxon>
    </lineage>
</organism>
<dbReference type="Proteomes" id="UP000326759">
    <property type="component" value="Unassembled WGS sequence"/>
</dbReference>
<sequence>MCNSKYFGRERKLNEMLSRFQSEFVEETRLLNQSPNNPSSCILLCVGVHIKCAIVCDENNFCCYKCVCVCGFPGR</sequence>
<reference evidence="1 2" key="1">
    <citation type="journal article" date="2019" name="PLoS Biol.">
        <title>Sex chromosomes control vertical transmission of feminizing Wolbachia symbionts in an isopod.</title>
        <authorList>
            <person name="Becking T."/>
            <person name="Chebbi M.A."/>
            <person name="Giraud I."/>
            <person name="Moumen B."/>
            <person name="Laverre T."/>
            <person name="Caubet Y."/>
            <person name="Peccoud J."/>
            <person name="Gilbert C."/>
            <person name="Cordaux R."/>
        </authorList>
    </citation>
    <scope>NUCLEOTIDE SEQUENCE [LARGE SCALE GENOMIC DNA]</scope>
    <source>
        <strain evidence="1">ANa2</strain>
        <tissue evidence="1">Whole body excluding digestive tract and cuticle</tissue>
    </source>
</reference>
<keyword evidence="2" id="KW-1185">Reference proteome</keyword>
<proteinExistence type="predicted"/>
<dbReference type="EMBL" id="SEYY01021202">
    <property type="protein sequence ID" value="KAB7496614.1"/>
    <property type="molecule type" value="Genomic_DNA"/>
</dbReference>
<dbReference type="AlphaFoldDB" id="A0A5N5SR37"/>
<protein>
    <submittedName>
        <fullName evidence="1">Uncharacterized protein</fullName>
    </submittedName>
</protein>
<accession>A0A5N5SR37</accession>
<evidence type="ECO:0000313" key="1">
    <source>
        <dbReference type="EMBL" id="KAB7496614.1"/>
    </source>
</evidence>